<evidence type="ECO:0000256" key="1">
    <source>
        <dbReference type="SAM" id="Phobius"/>
    </source>
</evidence>
<protein>
    <submittedName>
        <fullName evidence="3">Phosphatase PAP2 family protein</fullName>
    </submittedName>
</protein>
<keyword evidence="1" id="KW-0472">Membrane</keyword>
<sequence>MFPTRAKWTVASAVLAVAVYVAMWIGWTSPWNWISDVDSSTLATAFRLASEHPAWVGTWDAICTLFSPFVFRVVAVGVIVHAFIRKKWRTAVFLLLAVELSGPLTVLAKWVGDRPRPDTAMVAASSTSFPSGHAVGVMASVLAFAVVLAPYVRPHLRRVLVVAGVIVVVAVGVGRVALNVHHASDVVAGWALGYLWFLMCLAVIRPIARARAVAGTPADPGIAR</sequence>
<dbReference type="Proteomes" id="UP000467428">
    <property type="component" value="Chromosome"/>
</dbReference>
<evidence type="ECO:0000313" key="3">
    <source>
        <dbReference type="EMBL" id="BBY49940.1"/>
    </source>
</evidence>
<dbReference type="RefSeq" id="WP_235887145.1">
    <property type="nucleotide sequence ID" value="NZ_AP022593.1"/>
</dbReference>
<gene>
    <name evidence="3" type="ORF">MARA_34080</name>
</gene>
<keyword evidence="4" id="KW-1185">Reference proteome</keyword>
<dbReference type="PANTHER" id="PTHR14969">
    <property type="entry name" value="SPHINGOSINE-1-PHOSPHATE PHOSPHOHYDROLASE"/>
    <property type="match status" value="1"/>
</dbReference>
<geneLocation type="plasmid" evidence="4">
    <name>pjcm18538 dna</name>
</geneLocation>
<dbReference type="KEGG" id="marz:MARA_34080"/>
<reference evidence="3 4" key="1">
    <citation type="journal article" date="2019" name="Emerg. Microbes Infect.">
        <title>Comprehensive subspecies identification of 175 nontuberculous mycobacteria species based on 7547 genomic profiles.</title>
        <authorList>
            <person name="Matsumoto Y."/>
            <person name="Kinjo T."/>
            <person name="Motooka D."/>
            <person name="Nabeya D."/>
            <person name="Jung N."/>
            <person name="Uechi K."/>
            <person name="Horii T."/>
            <person name="Iida T."/>
            <person name="Fujita J."/>
            <person name="Nakamura S."/>
        </authorList>
    </citation>
    <scope>NUCLEOTIDE SEQUENCE [LARGE SCALE GENOMIC DNA]</scope>
    <source>
        <strain evidence="3 4">JCM 18538</strain>
    </source>
</reference>
<dbReference type="PANTHER" id="PTHR14969:SF13">
    <property type="entry name" value="AT30094P"/>
    <property type="match status" value="1"/>
</dbReference>
<dbReference type="AlphaFoldDB" id="A0A7I7S0F2"/>
<dbReference type="SUPFAM" id="SSF48317">
    <property type="entry name" value="Acid phosphatase/Vanadium-dependent haloperoxidase"/>
    <property type="match status" value="1"/>
</dbReference>
<feature type="domain" description="Phosphatidic acid phosphatase type 2/haloperoxidase" evidence="2">
    <location>
        <begin position="90"/>
        <end position="201"/>
    </location>
</feature>
<dbReference type="SMART" id="SM00014">
    <property type="entry name" value="acidPPc"/>
    <property type="match status" value="1"/>
</dbReference>
<feature type="transmembrane region" description="Helical" evidence="1">
    <location>
        <begin position="7"/>
        <end position="27"/>
    </location>
</feature>
<dbReference type="InterPro" id="IPR036938">
    <property type="entry name" value="PAP2/HPO_sf"/>
</dbReference>
<evidence type="ECO:0000259" key="2">
    <source>
        <dbReference type="SMART" id="SM00014"/>
    </source>
</evidence>
<feature type="transmembrane region" description="Helical" evidence="1">
    <location>
        <begin position="91"/>
        <end position="112"/>
    </location>
</feature>
<feature type="transmembrane region" description="Helical" evidence="1">
    <location>
        <begin position="186"/>
        <end position="204"/>
    </location>
</feature>
<dbReference type="InterPro" id="IPR000326">
    <property type="entry name" value="PAP2/HPO"/>
</dbReference>
<dbReference type="EMBL" id="AP022593">
    <property type="protein sequence ID" value="BBY49940.1"/>
    <property type="molecule type" value="Genomic_DNA"/>
</dbReference>
<proteinExistence type="predicted"/>
<name>A0A7I7S0F2_9MYCO</name>
<organism evidence="3 4">
    <name type="scientific">Mycolicibacterium arabiense</name>
    <dbReference type="NCBI Taxonomy" id="1286181"/>
    <lineage>
        <taxon>Bacteria</taxon>
        <taxon>Bacillati</taxon>
        <taxon>Actinomycetota</taxon>
        <taxon>Actinomycetes</taxon>
        <taxon>Mycobacteriales</taxon>
        <taxon>Mycobacteriaceae</taxon>
        <taxon>Mycolicibacterium</taxon>
    </lineage>
</organism>
<dbReference type="Gene3D" id="1.20.144.10">
    <property type="entry name" value="Phosphatidic acid phosphatase type 2/haloperoxidase"/>
    <property type="match status" value="1"/>
</dbReference>
<keyword evidence="1" id="KW-0812">Transmembrane</keyword>
<accession>A0A7I7S0F2</accession>
<feature type="transmembrane region" description="Helical" evidence="1">
    <location>
        <begin position="65"/>
        <end position="84"/>
    </location>
</feature>
<evidence type="ECO:0000313" key="4">
    <source>
        <dbReference type="Proteomes" id="UP000467428"/>
    </source>
</evidence>
<feature type="transmembrane region" description="Helical" evidence="1">
    <location>
        <begin position="132"/>
        <end position="152"/>
    </location>
</feature>
<dbReference type="Pfam" id="PF01569">
    <property type="entry name" value="PAP2"/>
    <property type="match status" value="1"/>
</dbReference>
<feature type="transmembrane region" description="Helical" evidence="1">
    <location>
        <begin position="159"/>
        <end position="180"/>
    </location>
</feature>
<keyword evidence="1" id="KW-1133">Transmembrane helix</keyword>